<dbReference type="PANTHER" id="PTHR21266:SF19">
    <property type="entry name" value="CHLOROPHYLLIDE A OXYGENASE, CHLOROPLASTIC"/>
    <property type="match status" value="1"/>
</dbReference>
<feature type="domain" description="Rieske" evidence="10">
    <location>
        <begin position="227"/>
        <end position="328"/>
    </location>
</feature>
<organism evidence="11 12">
    <name type="scientific">Chlorella sorokiniana</name>
    <name type="common">Freshwater green alga</name>
    <dbReference type="NCBI Taxonomy" id="3076"/>
    <lineage>
        <taxon>Eukaryota</taxon>
        <taxon>Viridiplantae</taxon>
        <taxon>Chlorophyta</taxon>
        <taxon>core chlorophytes</taxon>
        <taxon>Trebouxiophyceae</taxon>
        <taxon>Chlorellales</taxon>
        <taxon>Chlorellaceae</taxon>
        <taxon>Chlorella clade</taxon>
        <taxon>Chlorella</taxon>
    </lineage>
</organism>
<dbReference type="PROSITE" id="PS51296">
    <property type="entry name" value="RIESKE"/>
    <property type="match status" value="1"/>
</dbReference>
<evidence type="ECO:0000256" key="2">
    <source>
        <dbReference type="ARBA" id="ARBA00022528"/>
    </source>
</evidence>
<evidence type="ECO:0000256" key="3">
    <source>
        <dbReference type="ARBA" id="ARBA00022640"/>
    </source>
</evidence>
<dbReference type="OrthoDB" id="426882at2759"/>
<evidence type="ECO:0000313" key="11">
    <source>
        <dbReference type="EMBL" id="PRW33562.1"/>
    </source>
</evidence>
<evidence type="ECO:0000313" key="12">
    <source>
        <dbReference type="Proteomes" id="UP000239899"/>
    </source>
</evidence>
<name>A0A2P6TGZ4_CHLSO</name>
<gene>
    <name evidence="11" type="ORF">C2E21_7558</name>
</gene>
<dbReference type="EMBL" id="LHPG02000016">
    <property type="protein sequence ID" value="PRW33562.1"/>
    <property type="molecule type" value="Genomic_DNA"/>
</dbReference>
<dbReference type="GO" id="GO:0009507">
    <property type="term" value="C:chloroplast"/>
    <property type="evidence" value="ECO:0007669"/>
    <property type="project" value="UniProtKB-SubCell"/>
</dbReference>
<dbReference type="STRING" id="3076.A0A2P6TGZ4"/>
<accession>A0A2P6TGZ4</accession>
<dbReference type="Pfam" id="PF08417">
    <property type="entry name" value="PaO"/>
    <property type="match status" value="1"/>
</dbReference>
<evidence type="ECO:0000256" key="6">
    <source>
        <dbReference type="ARBA" id="ARBA00022946"/>
    </source>
</evidence>
<feature type="compositionally biased region" description="Low complexity" evidence="9">
    <location>
        <begin position="174"/>
        <end position="201"/>
    </location>
</feature>
<protein>
    <submittedName>
        <fullName evidence="11">Chlorophyllide a oxygenase</fullName>
    </submittedName>
</protein>
<keyword evidence="2" id="KW-0150">Chloroplast</keyword>
<dbReference type="GO" id="GO:0046872">
    <property type="term" value="F:metal ion binding"/>
    <property type="evidence" value="ECO:0007669"/>
    <property type="project" value="UniProtKB-KW"/>
</dbReference>
<dbReference type="PANTHER" id="PTHR21266">
    <property type="entry name" value="IRON-SULFUR DOMAIN CONTAINING PROTEIN"/>
    <property type="match status" value="1"/>
</dbReference>
<keyword evidence="6" id="KW-0809">Transit peptide</keyword>
<keyword evidence="7" id="KW-0408">Iron</keyword>
<dbReference type="Proteomes" id="UP000239899">
    <property type="component" value="Unassembled WGS sequence"/>
</dbReference>
<dbReference type="SUPFAM" id="SSF55961">
    <property type="entry name" value="Bet v1-like"/>
    <property type="match status" value="1"/>
</dbReference>
<keyword evidence="3" id="KW-0934">Plastid</keyword>
<dbReference type="InterPro" id="IPR036922">
    <property type="entry name" value="Rieske_2Fe-2S_sf"/>
</dbReference>
<dbReference type="SUPFAM" id="SSF50022">
    <property type="entry name" value="ISP domain"/>
    <property type="match status" value="1"/>
</dbReference>
<evidence type="ECO:0000256" key="5">
    <source>
        <dbReference type="ARBA" id="ARBA00022723"/>
    </source>
</evidence>
<keyword evidence="4" id="KW-0001">2Fe-2S</keyword>
<feature type="region of interest" description="Disordered" evidence="9">
    <location>
        <begin position="174"/>
        <end position="214"/>
    </location>
</feature>
<dbReference type="GO" id="GO:0051537">
    <property type="term" value="F:2 iron, 2 sulfur cluster binding"/>
    <property type="evidence" value="ECO:0007669"/>
    <property type="project" value="UniProtKB-KW"/>
</dbReference>
<keyword evidence="8" id="KW-0411">Iron-sulfur</keyword>
<evidence type="ECO:0000259" key="10">
    <source>
        <dbReference type="PROSITE" id="PS51296"/>
    </source>
</evidence>
<dbReference type="AlphaFoldDB" id="A0A2P6TGZ4"/>
<dbReference type="Gene3D" id="3.90.380.10">
    <property type="entry name" value="Naphthalene 1,2-dioxygenase Alpha Subunit, Chain A, domain 1"/>
    <property type="match status" value="1"/>
</dbReference>
<proteinExistence type="predicted"/>
<dbReference type="InterPro" id="IPR013626">
    <property type="entry name" value="PaO"/>
</dbReference>
<evidence type="ECO:0000256" key="8">
    <source>
        <dbReference type="ARBA" id="ARBA00023014"/>
    </source>
</evidence>
<comment type="subcellular location">
    <subcellularLocation>
        <location evidence="1">Plastid</location>
        <location evidence="1">Chloroplast</location>
    </subcellularLocation>
</comment>
<dbReference type="InterPro" id="IPR017941">
    <property type="entry name" value="Rieske_2Fe-2S"/>
</dbReference>
<comment type="caution">
    <text evidence="11">The sequence shown here is derived from an EMBL/GenBank/DDBJ whole genome shotgun (WGS) entry which is preliminary data.</text>
</comment>
<evidence type="ECO:0000256" key="4">
    <source>
        <dbReference type="ARBA" id="ARBA00022714"/>
    </source>
</evidence>
<evidence type="ECO:0000256" key="1">
    <source>
        <dbReference type="ARBA" id="ARBA00004229"/>
    </source>
</evidence>
<dbReference type="InterPro" id="IPR050584">
    <property type="entry name" value="Cholesterol_7-desaturase"/>
</dbReference>
<sequence>MAEAAAASALVGAAPAAPRRTCWRRPPAARRVAGLRSRAAAGDGMPTPLEVLRNDVSCLKDLHGELVAAHRSAHDEVVAVLNPIAGEQMTRALEEQIAGMQAELAVAHVQIHRSEGRLRDTVAHLTELENNVRQSFGSGAWTDGPATVASAEAGVAAAAATAAAAEATAAPAAAPTAAPEAVQQQRPRPAAPPAQRAAAQRSGGGRAGLASRGQPGLTIPEQLKDFWFPVEFSASLVEGRMVPFELFGDMWVLFRDESGAAACVKDECAHRACPLSLGSLVDGRLQCPYHGWEYDREGACTKMPSTAFCKGIKVQALPVAEADGLVWVWPGRPEARAEAGPPPLLARPPAGFEVHAELVLDVPVEHGLLLENLLDLAHAPFTHTTTFAKGWPVPDAVRFNAARLLGGSWEPYPIDMEFGPPCMVLSTIGLTSPGKIERGARAASCKNHLHQLHVCLPSSEGRTRLLYRMSLDFLGWTRGLPGIGAFWKSIAEQVLGEDLVLVKGQQDRMARGADVWANPVSYDKLGVRYRRWRNSVASGDPAVRQQAEASLRQMSAGDIFAPTGGQEEEAH</sequence>
<dbReference type="GO" id="GO:0010277">
    <property type="term" value="F:chlorophyllide a oxygenase activity"/>
    <property type="evidence" value="ECO:0007669"/>
    <property type="project" value="InterPro"/>
</dbReference>
<dbReference type="Gene3D" id="2.102.10.10">
    <property type="entry name" value="Rieske [2Fe-2S] iron-sulphur domain"/>
    <property type="match status" value="1"/>
</dbReference>
<reference evidence="11 12" key="1">
    <citation type="journal article" date="2018" name="Plant J.">
        <title>Genome sequences of Chlorella sorokiniana UTEX 1602 and Micractinium conductrix SAG 241.80: implications to maltose excretion by a green alga.</title>
        <authorList>
            <person name="Arriola M.B."/>
            <person name="Velmurugan N."/>
            <person name="Zhang Y."/>
            <person name="Plunkett M.H."/>
            <person name="Hondzo H."/>
            <person name="Barney B.M."/>
        </authorList>
    </citation>
    <scope>NUCLEOTIDE SEQUENCE [LARGE SCALE GENOMIC DNA]</scope>
    <source>
        <strain evidence="12">UTEX 1602</strain>
    </source>
</reference>
<evidence type="ECO:0000256" key="9">
    <source>
        <dbReference type="SAM" id="MobiDB-lite"/>
    </source>
</evidence>
<dbReference type="Pfam" id="PF00355">
    <property type="entry name" value="Rieske"/>
    <property type="match status" value="1"/>
</dbReference>
<evidence type="ECO:0000256" key="7">
    <source>
        <dbReference type="ARBA" id="ARBA00023004"/>
    </source>
</evidence>
<keyword evidence="12" id="KW-1185">Reference proteome</keyword>
<keyword evidence="5" id="KW-0479">Metal-binding</keyword>